<evidence type="ECO:0000313" key="10">
    <source>
        <dbReference type="Proteomes" id="UP001497416"/>
    </source>
</evidence>
<feature type="transmembrane region" description="Helical" evidence="6">
    <location>
        <begin position="334"/>
        <end position="362"/>
    </location>
</feature>
<keyword evidence="3 6" id="KW-0812">Transmembrane</keyword>
<dbReference type="Proteomes" id="UP001497416">
    <property type="component" value="Unassembled WGS sequence"/>
</dbReference>
<feature type="transmembrane region" description="Helical" evidence="6">
    <location>
        <begin position="382"/>
        <end position="404"/>
    </location>
</feature>
<dbReference type="Pfam" id="PF03772">
    <property type="entry name" value="Competence"/>
    <property type="match status" value="1"/>
</dbReference>
<dbReference type="PANTHER" id="PTHR30619:SF1">
    <property type="entry name" value="RECOMBINATION PROTEIN 2"/>
    <property type="match status" value="1"/>
</dbReference>
<sequence>MKELRYLPLHILVCVIIGIFAQHYFIIWKFGFYKLYSLLSILLICLFIFHRLKRKWIFILISSFTYTLVGVSSLYISNNNNYKTYFINYIKPNSKLILELKEELKANSYNYRFIGSVISIDNQKTLGKVLINISKDSSHQNLGVGNRLYTISELIEIQPPKNPYDFNYKRYMNLKGIEYQLFLNTKTYRVITTETHSLLTTIAELKKDIQLSLQPYFSHNVFGIINSLLLGERKVVSKKLLTDYSDAGAIHILAISGLHVGILVLLLNYLFYPLLFIKYGKSIRFILLILMIWLFAILTGLSSSVVRATTMFSFIVLGKYLNQKQPIENALISSMLLLLICKPTFLFDVGFQLSYIAVLSIVKLQPLLYTIYTPKYSIVDKIWQLTTVSITAQIGVLPLSLYYFHQFPSLFLLSNLIIVPCLGMILLFGILIVILALLKFLPQFLIYFYENIIHLMNSIVSWISSQENFILKKINISFPEVILYYLIIIFLFQFIRNKSVQILLFPLSFVICIQTLYIVDKNKYNSKREFIVFHMNKESIIGNRTWNTLEVYHTKTHNEIMKVTSLVNYTLKENIDSLNVNSTKNIIKVKDKLVLVIDSLGIHPKAIPENSIILLQYSPKLNLNRLIKTLQPQQIIADGSNYKSYIEQWKRTCKKQKTPFHSTKQNGAYILRY</sequence>
<comment type="subcellular location">
    <subcellularLocation>
        <location evidence="1">Cell membrane</location>
        <topology evidence="1">Multi-pass membrane protein</topology>
    </subcellularLocation>
</comment>
<dbReference type="Pfam" id="PF13567">
    <property type="entry name" value="DUF4131"/>
    <property type="match status" value="1"/>
</dbReference>
<gene>
    <name evidence="9" type="ORF">T190607A01A_30031</name>
</gene>
<evidence type="ECO:0000259" key="7">
    <source>
        <dbReference type="Pfam" id="PF03772"/>
    </source>
</evidence>
<dbReference type="NCBIfam" id="TIGR00360">
    <property type="entry name" value="ComEC_N-term"/>
    <property type="match status" value="1"/>
</dbReference>
<dbReference type="InterPro" id="IPR004477">
    <property type="entry name" value="ComEC_N"/>
</dbReference>
<evidence type="ECO:0000256" key="1">
    <source>
        <dbReference type="ARBA" id="ARBA00004651"/>
    </source>
</evidence>
<evidence type="ECO:0000259" key="8">
    <source>
        <dbReference type="Pfam" id="PF13567"/>
    </source>
</evidence>
<feature type="transmembrane region" description="Helical" evidence="6">
    <location>
        <begin position="501"/>
        <end position="519"/>
    </location>
</feature>
<evidence type="ECO:0000256" key="2">
    <source>
        <dbReference type="ARBA" id="ARBA00022475"/>
    </source>
</evidence>
<evidence type="ECO:0000256" key="3">
    <source>
        <dbReference type="ARBA" id="ARBA00022692"/>
    </source>
</evidence>
<feature type="transmembrane region" description="Helical" evidence="6">
    <location>
        <begin position="249"/>
        <end position="271"/>
    </location>
</feature>
<dbReference type="InterPro" id="IPR052159">
    <property type="entry name" value="Competence_DNA_uptake"/>
</dbReference>
<proteinExistence type="predicted"/>
<evidence type="ECO:0000256" key="6">
    <source>
        <dbReference type="SAM" id="Phobius"/>
    </source>
</evidence>
<keyword evidence="10" id="KW-1185">Reference proteome</keyword>
<feature type="transmembrane region" description="Helical" evidence="6">
    <location>
        <begin position="7"/>
        <end position="26"/>
    </location>
</feature>
<evidence type="ECO:0000256" key="5">
    <source>
        <dbReference type="ARBA" id="ARBA00023136"/>
    </source>
</evidence>
<dbReference type="RefSeq" id="WP_348712423.1">
    <property type="nucleotide sequence ID" value="NZ_CAXIXY010000005.1"/>
</dbReference>
<feature type="domain" description="DUF4131" evidence="8">
    <location>
        <begin position="35"/>
        <end position="185"/>
    </location>
</feature>
<evidence type="ECO:0000313" key="9">
    <source>
        <dbReference type="EMBL" id="CAL2087830.1"/>
    </source>
</evidence>
<feature type="transmembrane region" description="Helical" evidence="6">
    <location>
        <begin position="56"/>
        <end position="76"/>
    </location>
</feature>
<feature type="domain" description="ComEC/Rec2-related protein" evidence="7">
    <location>
        <begin position="228"/>
        <end position="495"/>
    </location>
</feature>
<keyword evidence="4 6" id="KW-1133">Transmembrane helix</keyword>
<feature type="transmembrane region" description="Helical" evidence="6">
    <location>
        <begin position="283"/>
        <end position="299"/>
    </location>
</feature>
<protein>
    <submittedName>
        <fullName evidence="9">Competence protein ComEC</fullName>
    </submittedName>
</protein>
<feature type="transmembrane region" description="Helical" evidence="6">
    <location>
        <begin position="32"/>
        <end position="49"/>
    </location>
</feature>
<feature type="transmembrane region" description="Helical" evidence="6">
    <location>
        <begin position="476"/>
        <end position="495"/>
    </location>
</feature>
<name>A0ABP1EUC7_9FLAO</name>
<reference evidence="9 10" key="1">
    <citation type="submission" date="2024-05" db="EMBL/GenBank/DDBJ databases">
        <authorList>
            <person name="Duchaud E."/>
        </authorList>
    </citation>
    <scope>NUCLEOTIDE SEQUENCE [LARGE SCALE GENOMIC DNA]</scope>
    <source>
        <strain evidence="9">Ena-SAMPLE-TAB-13-05-2024-13:56:06:370-140302</strain>
    </source>
</reference>
<feature type="transmembrane region" description="Helical" evidence="6">
    <location>
        <begin position="444"/>
        <end position="464"/>
    </location>
</feature>
<dbReference type="PANTHER" id="PTHR30619">
    <property type="entry name" value="DNA INTERNALIZATION/COMPETENCE PROTEIN COMEC/REC2"/>
    <property type="match status" value="1"/>
</dbReference>
<organism evidence="9 10">
    <name type="scientific">Tenacibaculum platacis</name>
    <dbReference type="NCBI Taxonomy" id="3137852"/>
    <lineage>
        <taxon>Bacteria</taxon>
        <taxon>Pseudomonadati</taxon>
        <taxon>Bacteroidota</taxon>
        <taxon>Flavobacteriia</taxon>
        <taxon>Flavobacteriales</taxon>
        <taxon>Flavobacteriaceae</taxon>
        <taxon>Tenacibaculum</taxon>
    </lineage>
</organism>
<accession>A0ABP1EUC7</accession>
<keyword evidence="2" id="KW-1003">Cell membrane</keyword>
<evidence type="ECO:0000256" key="4">
    <source>
        <dbReference type="ARBA" id="ARBA00022989"/>
    </source>
</evidence>
<keyword evidence="5 6" id="KW-0472">Membrane</keyword>
<feature type="transmembrane region" description="Helical" evidence="6">
    <location>
        <begin position="416"/>
        <end position="438"/>
    </location>
</feature>
<dbReference type="InterPro" id="IPR025405">
    <property type="entry name" value="DUF4131"/>
</dbReference>
<dbReference type="EMBL" id="CAXIXY010000005">
    <property type="protein sequence ID" value="CAL2087830.1"/>
    <property type="molecule type" value="Genomic_DNA"/>
</dbReference>
<comment type="caution">
    <text evidence="9">The sequence shown here is derived from an EMBL/GenBank/DDBJ whole genome shotgun (WGS) entry which is preliminary data.</text>
</comment>